<organism evidence="2 3">
    <name type="scientific">Shewanella jiangmenensis</name>
    <dbReference type="NCBI Taxonomy" id="2837387"/>
    <lineage>
        <taxon>Bacteria</taxon>
        <taxon>Pseudomonadati</taxon>
        <taxon>Pseudomonadota</taxon>
        <taxon>Gammaproteobacteria</taxon>
        <taxon>Alteromonadales</taxon>
        <taxon>Shewanellaceae</taxon>
        <taxon>Shewanella</taxon>
    </lineage>
</organism>
<accession>A0ABS5V2B8</accession>
<dbReference type="SUPFAM" id="SSF160631">
    <property type="entry name" value="SMI1/KNR4-like"/>
    <property type="match status" value="1"/>
</dbReference>
<reference evidence="2 3" key="1">
    <citation type="submission" date="2021-05" db="EMBL/GenBank/DDBJ databases">
        <title>Shewanella sp. JM162201.</title>
        <authorList>
            <person name="Xu S."/>
            <person name="Li A."/>
        </authorList>
    </citation>
    <scope>NUCLEOTIDE SEQUENCE [LARGE SCALE GENOMIC DNA]</scope>
    <source>
        <strain evidence="2 3">JM162201</strain>
    </source>
</reference>
<dbReference type="EMBL" id="JAHEPS010000002">
    <property type="protein sequence ID" value="MBT1444606.1"/>
    <property type="molecule type" value="Genomic_DNA"/>
</dbReference>
<evidence type="ECO:0000313" key="3">
    <source>
        <dbReference type="Proteomes" id="UP001195903"/>
    </source>
</evidence>
<evidence type="ECO:0000313" key="2">
    <source>
        <dbReference type="EMBL" id="MBT1444606.1"/>
    </source>
</evidence>
<dbReference type="Gene3D" id="3.40.1580.10">
    <property type="entry name" value="SMI1/KNR4-like"/>
    <property type="match status" value="1"/>
</dbReference>
<dbReference type="InterPro" id="IPR018958">
    <property type="entry name" value="Knr4/Smi1-like_dom"/>
</dbReference>
<keyword evidence="3" id="KW-1185">Reference proteome</keyword>
<dbReference type="Pfam" id="PF14567">
    <property type="entry name" value="SUKH_5"/>
    <property type="match status" value="1"/>
</dbReference>
<dbReference type="SMART" id="SM00860">
    <property type="entry name" value="SMI1_KNR4"/>
    <property type="match status" value="1"/>
</dbReference>
<sequence>MHELIEQLQEMSERVPVPLELPSFDQLLDVEEEILIPLPSDLKEYLLHASDVIVGSFEPVTAADRHSHTFLPEVAAYAWSIGLPRAMIPICQNGDNFYCIDQEGQVHYWAFGDFTDDQWDSFWEWAEDVWMNS</sequence>
<proteinExistence type="predicted"/>
<feature type="domain" description="Knr4/Smi1-like" evidence="1">
    <location>
        <begin position="21"/>
        <end position="128"/>
    </location>
</feature>
<dbReference type="Proteomes" id="UP001195903">
    <property type="component" value="Unassembled WGS sequence"/>
</dbReference>
<protein>
    <submittedName>
        <fullName evidence="2">SMI1/KNR4 family protein</fullName>
    </submittedName>
</protein>
<name>A0ABS5V2B8_9GAMM</name>
<evidence type="ECO:0000259" key="1">
    <source>
        <dbReference type="SMART" id="SM00860"/>
    </source>
</evidence>
<gene>
    <name evidence="2" type="ORF">KJI95_08685</name>
</gene>
<dbReference type="RefSeq" id="WP_214506779.1">
    <property type="nucleotide sequence ID" value="NZ_JAHEPS010000002.1"/>
</dbReference>
<comment type="caution">
    <text evidence="2">The sequence shown here is derived from an EMBL/GenBank/DDBJ whole genome shotgun (WGS) entry which is preliminary data.</text>
</comment>
<dbReference type="InterPro" id="IPR037883">
    <property type="entry name" value="Knr4/Smi1-like_sf"/>
</dbReference>